<sequence>MEVSLWRILLCLSVAILIMVVLTARYRLHPFFALLICSFVMGTGLGMPVETIIATVKDGFGHIMSALGLIIVLGTCLGVILEKSGSTALMANYILNRIGHNNVSAAMNLTGLIVGLPIFCDSGYIVLSGLGNSLSRRSGMPMAVVAGSLACGLYAVHCMIPPHPGAAAAAGILGVEIGRLVLYGIIIAVPASIAGWCWVRFSGKHDAPHQQETGEQVAASEQPGIAVFLPIILPIAMISLHSFTPEGTPGRFLGDPVIALTAGILVALFRHIKTPTHSTIKTGTLLQEAAEKAGGILVIIGAGGAFGAILAKSGLGEQVSRSIDLGQWGLWLPFLITALLKTAQGSSTVAIITAATITAPLLPGLGLAGNDGPLLAVLAMGAGSMFLSHANDAYFWVIARFSEIDMKTMFRVYTVATFFMGITAFTVLLLLRMLLH</sequence>
<dbReference type="RefSeq" id="WP_046368236.1">
    <property type="nucleotide sequence ID" value="NZ_BBWV01000001.1"/>
</dbReference>
<dbReference type="InterPro" id="IPR003474">
    <property type="entry name" value="Glcn_transporter"/>
</dbReference>
<dbReference type="Pfam" id="PF02447">
    <property type="entry name" value="GntP_permease"/>
    <property type="match status" value="1"/>
</dbReference>
<dbReference type="GO" id="GO:0015128">
    <property type="term" value="F:gluconate transmembrane transporter activity"/>
    <property type="evidence" value="ECO:0007669"/>
    <property type="project" value="InterPro"/>
</dbReference>
<keyword evidence="1" id="KW-0472">Membrane</keyword>
<comment type="caution">
    <text evidence="2">The sequence shown here is derived from an EMBL/GenBank/DDBJ whole genome shotgun (WGS) entry which is preliminary data.</text>
</comment>
<dbReference type="STRING" id="1220578.FPE01S_01_15870"/>
<feature type="transmembrane region" description="Helical" evidence="1">
    <location>
        <begin position="252"/>
        <end position="272"/>
    </location>
</feature>
<dbReference type="GO" id="GO:0005886">
    <property type="term" value="C:plasma membrane"/>
    <property type="evidence" value="ECO:0007669"/>
    <property type="project" value="TreeGrafter"/>
</dbReference>
<dbReference type="PANTHER" id="PTHR30354">
    <property type="entry name" value="GNT FAMILY GLUCONATE TRANSPORTER"/>
    <property type="match status" value="1"/>
</dbReference>
<keyword evidence="1" id="KW-1133">Transmembrane helix</keyword>
<dbReference type="OrthoDB" id="9787129at2"/>
<proteinExistence type="predicted"/>
<evidence type="ECO:0000256" key="1">
    <source>
        <dbReference type="SAM" id="Phobius"/>
    </source>
</evidence>
<name>A0A0E9MXX3_9BACT</name>
<feature type="transmembrane region" description="Helical" evidence="1">
    <location>
        <begin position="102"/>
        <end position="127"/>
    </location>
</feature>
<dbReference type="Proteomes" id="UP000033121">
    <property type="component" value="Unassembled WGS sequence"/>
</dbReference>
<dbReference type="EMBL" id="BBWV01000001">
    <property type="protein sequence ID" value="GAO42572.1"/>
    <property type="molecule type" value="Genomic_DNA"/>
</dbReference>
<keyword evidence="3" id="KW-1185">Reference proteome</keyword>
<feature type="transmembrane region" description="Helical" evidence="1">
    <location>
        <begin position="374"/>
        <end position="398"/>
    </location>
</feature>
<organism evidence="2 3">
    <name type="scientific">Flavihumibacter petaseus NBRC 106054</name>
    <dbReference type="NCBI Taxonomy" id="1220578"/>
    <lineage>
        <taxon>Bacteria</taxon>
        <taxon>Pseudomonadati</taxon>
        <taxon>Bacteroidota</taxon>
        <taxon>Chitinophagia</taxon>
        <taxon>Chitinophagales</taxon>
        <taxon>Chitinophagaceae</taxon>
        <taxon>Flavihumibacter</taxon>
    </lineage>
</organism>
<feature type="transmembrane region" description="Helical" evidence="1">
    <location>
        <begin position="31"/>
        <end position="54"/>
    </location>
</feature>
<evidence type="ECO:0000313" key="3">
    <source>
        <dbReference type="Proteomes" id="UP000033121"/>
    </source>
</evidence>
<feature type="transmembrane region" description="Helical" evidence="1">
    <location>
        <begin position="292"/>
        <end position="311"/>
    </location>
</feature>
<feature type="transmembrane region" description="Helical" evidence="1">
    <location>
        <begin position="6"/>
        <end position="24"/>
    </location>
</feature>
<dbReference type="PANTHER" id="PTHR30354:SF11">
    <property type="entry name" value="PERMEASE"/>
    <property type="match status" value="1"/>
</dbReference>
<keyword evidence="1" id="KW-0812">Transmembrane</keyword>
<accession>A0A0E9MXX3</accession>
<feature type="transmembrane region" description="Helical" evidence="1">
    <location>
        <begin position="139"/>
        <end position="160"/>
    </location>
</feature>
<feature type="transmembrane region" description="Helical" evidence="1">
    <location>
        <begin position="332"/>
        <end position="362"/>
    </location>
</feature>
<feature type="transmembrane region" description="Helical" evidence="1">
    <location>
        <begin position="410"/>
        <end position="435"/>
    </location>
</feature>
<reference evidence="2 3" key="1">
    <citation type="submission" date="2015-04" db="EMBL/GenBank/DDBJ databases">
        <title>Whole genome shotgun sequence of Flavihumibacter petaseus NBRC 106054.</title>
        <authorList>
            <person name="Miyazawa S."/>
            <person name="Hosoyama A."/>
            <person name="Hashimoto M."/>
            <person name="Noguchi M."/>
            <person name="Tsuchikane K."/>
            <person name="Ohji S."/>
            <person name="Yamazoe A."/>
            <person name="Ichikawa N."/>
            <person name="Kimura A."/>
            <person name="Fujita N."/>
        </authorList>
    </citation>
    <scope>NUCLEOTIDE SEQUENCE [LARGE SCALE GENOMIC DNA]</scope>
    <source>
        <strain evidence="2 3">NBRC 106054</strain>
    </source>
</reference>
<protein>
    <submittedName>
        <fullName evidence="2">Putative gluconate permease</fullName>
    </submittedName>
</protein>
<feature type="transmembrane region" description="Helical" evidence="1">
    <location>
        <begin position="60"/>
        <end position="81"/>
    </location>
</feature>
<feature type="transmembrane region" description="Helical" evidence="1">
    <location>
        <begin position="221"/>
        <end position="240"/>
    </location>
</feature>
<evidence type="ECO:0000313" key="2">
    <source>
        <dbReference type="EMBL" id="GAO42572.1"/>
    </source>
</evidence>
<feature type="transmembrane region" description="Helical" evidence="1">
    <location>
        <begin position="180"/>
        <end position="201"/>
    </location>
</feature>
<dbReference type="AlphaFoldDB" id="A0A0E9MXX3"/>
<gene>
    <name evidence="2" type="ORF">FPE01S_01_15870</name>
</gene>